<accession>A0A7Z7FMA9</accession>
<evidence type="ECO:0000313" key="3">
    <source>
        <dbReference type="Proteomes" id="UP000198900"/>
    </source>
</evidence>
<feature type="non-terminal residue" evidence="2">
    <location>
        <position position="366"/>
    </location>
</feature>
<comment type="caution">
    <text evidence="2">The sequence shown here is derived from an EMBL/GenBank/DDBJ whole genome shotgun (WGS) entry which is preliminary data.</text>
</comment>
<dbReference type="EMBL" id="FNDI01000038">
    <property type="protein sequence ID" value="SDJ22226.1"/>
    <property type="molecule type" value="Genomic_DNA"/>
</dbReference>
<proteinExistence type="predicted"/>
<dbReference type="Proteomes" id="UP000198900">
    <property type="component" value="Unassembled WGS sequence"/>
</dbReference>
<dbReference type="AlphaFoldDB" id="A0A7Z7FMA9"/>
<feature type="region of interest" description="Disordered" evidence="1">
    <location>
        <begin position="211"/>
        <end position="284"/>
    </location>
</feature>
<keyword evidence="3" id="KW-1185">Reference proteome</keyword>
<evidence type="ECO:0000313" key="2">
    <source>
        <dbReference type="EMBL" id="SDJ22226.1"/>
    </source>
</evidence>
<evidence type="ECO:0000256" key="1">
    <source>
        <dbReference type="SAM" id="MobiDB-lite"/>
    </source>
</evidence>
<gene>
    <name evidence="2" type="ORF">SAMN04487926_13813</name>
</gene>
<organism evidence="2 3">
    <name type="scientific">Paraburkholderia steynii</name>
    <dbReference type="NCBI Taxonomy" id="1245441"/>
    <lineage>
        <taxon>Bacteria</taxon>
        <taxon>Pseudomonadati</taxon>
        <taxon>Pseudomonadota</taxon>
        <taxon>Betaproteobacteria</taxon>
        <taxon>Burkholderiales</taxon>
        <taxon>Burkholderiaceae</taxon>
        <taxon>Paraburkholderia</taxon>
    </lineage>
</organism>
<feature type="compositionally biased region" description="Low complexity" evidence="1">
    <location>
        <begin position="245"/>
        <end position="278"/>
    </location>
</feature>
<protein>
    <submittedName>
        <fullName evidence="2">Uncharacterized protein</fullName>
    </submittedName>
</protein>
<sequence>MKLARLRARDAAVGFCRRHARRRWCGRNQAPRTPVVLRWHRWRAERGGYASPRRAAPTLASWVTHVHLHISSFHVSANAPGARGRERVSARVAADVAVNSSATTRGIQRADTSRSSPLAGAILPYRAVRLNGSRTAMARNAAASIAHTTKHVSQMVIGRRIDREAAQHNASSRADRIASRADSLVSYPFTRTSAGTRIRISSTRMFALANRPAPSMHARGPASGPAARDAHDRMGPLARGERGVRVSPVRRSPMSSSNTPGIGARSSARAQASDSGGRPSLSDAPAQRFHFATDSESFNSTYGLKQRAPLLRGPVQTPYSNAKRQVRHISVAPSVLAYMGHARPVELQWRTHADRRPNPGAAETGV</sequence>
<name>A0A7Z7FMA9_9BURK</name>
<feature type="compositionally biased region" description="Basic and acidic residues" evidence="1">
    <location>
        <begin position="228"/>
        <end position="244"/>
    </location>
</feature>
<reference evidence="2" key="1">
    <citation type="submission" date="2016-10" db="EMBL/GenBank/DDBJ databases">
        <authorList>
            <person name="Varghese N."/>
            <person name="Submissions S."/>
        </authorList>
    </citation>
    <scope>NUCLEOTIDE SEQUENCE [LARGE SCALE GENOMIC DNA]</scope>
    <source>
        <strain evidence="2">YR281</strain>
    </source>
</reference>